<accession>A0ABS4QIW1</accession>
<dbReference type="NCBIfam" id="TIGR00026">
    <property type="entry name" value="hi_GC_TIGR00026"/>
    <property type="match status" value="1"/>
</dbReference>
<evidence type="ECO:0000313" key="2">
    <source>
        <dbReference type="Proteomes" id="UP001519325"/>
    </source>
</evidence>
<dbReference type="EMBL" id="JAGGMR010000001">
    <property type="protein sequence ID" value="MBP2190989.1"/>
    <property type="molecule type" value="Genomic_DNA"/>
</dbReference>
<protein>
    <submittedName>
        <fullName evidence="1">Deazaflavin-dependent oxidoreductase (Nitroreductase family)</fullName>
    </submittedName>
</protein>
<evidence type="ECO:0000313" key="1">
    <source>
        <dbReference type="EMBL" id="MBP2190989.1"/>
    </source>
</evidence>
<name>A0ABS4QIW1_9NOCA</name>
<dbReference type="Pfam" id="PF04075">
    <property type="entry name" value="F420H2_quin_red"/>
    <property type="match status" value="1"/>
</dbReference>
<proteinExistence type="predicted"/>
<reference evidence="1 2" key="1">
    <citation type="submission" date="2021-03" db="EMBL/GenBank/DDBJ databases">
        <title>Sequencing the genomes of 1000 actinobacteria strains.</title>
        <authorList>
            <person name="Klenk H.-P."/>
        </authorList>
    </citation>
    <scope>NUCLEOTIDE SEQUENCE [LARGE SCALE GENOMIC DNA]</scope>
    <source>
        <strain evidence="1 2">DSM 45516</strain>
    </source>
</reference>
<dbReference type="Gene3D" id="2.30.110.10">
    <property type="entry name" value="Electron Transport, Fmn-binding Protein, Chain A"/>
    <property type="match status" value="1"/>
</dbReference>
<dbReference type="InterPro" id="IPR004378">
    <property type="entry name" value="F420H2_quin_Rdtase"/>
</dbReference>
<sequence length="126" mass="14006">MVLPRALARFNRHVTNPAASLLAGRVPPFGTIVHKGRKSGRAYRTPVWVFEDDGAYRVALTYGPDVDWVKNLTAAGSFQLEWKGRTLDLIEPEVVHDPAAGWAPIVVRQVLTGIGAEYYLRARPVR</sequence>
<comment type="caution">
    <text evidence="1">The sequence shown here is derived from an EMBL/GenBank/DDBJ whole genome shotgun (WGS) entry which is preliminary data.</text>
</comment>
<dbReference type="RefSeq" id="WP_209891913.1">
    <property type="nucleotide sequence ID" value="NZ_JAGGMR010000001.1"/>
</dbReference>
<dbReference type="InterPro" id="IPR012349">
    <property type="entry name" value="Split_barrel_FMN-bd"/>
</dbReference>
<organism evidence="1 2">
    <name type="scientific">Nocardia goodfellowii</name>
    <dbReference type="NCBI Taxonomy" id="882446"/>
    <lineage>
        <taxon>Bacteria</taxon>
        <taxon>Bacillati</taxon>
        <taxon>Actinomycetota</taxon>
        <taxon>Actinomycetes</taxon>
        <taxon>Mycobacteriales</taxon>
        <taxon>Nocardiaceae</taxon>
        <taxon>Nocardia</taxon>
    </lineage>
</organism>
<keyword evidence="2" id="KW-1185">Reference proteome</keyword>
<gene>
    <name evidence="1" type="ORF">BJ987_003890</name>
</gene>
<dbReference type="Proteomes" id="UP001519325">
    <property type="component" value="Unassembled WGS sequence"/>
</dbReference>